<name>A0ABU3ZNW4_9GAMM</name>
<dbReference type="PANTHER" id="PTHR47894:SF1">
    <property type="entry name" value="HTH-TYPE TRANSCRIPTIONAL REGULATOR VQSM"/>
    <property type="match status" value="1"/>
</dbReference>
<keyword evidence="6" id="KW-1185">Reference proteome</keyword>
<keyword evidence="3" id="KW-0804">Transcription</keyword>
<protein>
    <submittedName>
        <fullName evidence="5">Helix-turn-helix transcriptional regulator</fullName>
    </submittedName>
</protein>
<keyword evidence="2" id="KW-0238">DNA-binding</keyword>
<dbReference type="PRINTS" id="PR00032">
    <property type="entry name" value="HTHARAC"/>
</dbReference>
<keyword evidence="1" id="KW-0805">Transcription regulation</keyword>
<dbReference type="RefSeq" id="WP_317524590.1">
    <property type="nucleotide sequence ID" value="NZ_JAWJZI010000016.1"/>
</dbReference>
<comment type="caution">
    <text evidence="5">The sequence shown here is derived from an EMBL/GenBank/DDBJ whole genome shotgun (WGS) entry which is preliminary data.</text>
</comment>
<evidence type="ECO:0000259" key="4">
    <source>
        <dbReference type="PROSITE" id="PS01124"/>
    </source>
</evidence>
<organism evidence="5 6">
    <name type="scientific">Photobacterium rosenbergii</name>
    <dbReference type="NCBI Taxonomy" id="294936"/>
    <lineage>
        <taxon>Bacteria</taxon>
        <taxon>Pseudomonadati</taxon>
        <taxon>Pseudomonadota</taxon>
        <taxon>Gammaproteobacteria</taxon>
        <taxon>Vibrionales</taxon>
        <taxon>Vibrionaceae</taxon>
        <taxon>Photobacterium</taxon>
    </lineage>
</organism>
<dbReference type="Pfam" id="PF12833">
    <property type="entry name" value="HTH_18"/>
    <property type="match status" value="1"/>
</dbReference>
<proteinExistence type="predicted"/>
<dbReference type="SUPFAM" id="SSF46689">
    <property type="entry name" value="Homeodomain-like"/>
    <property type="match status" value="1"/>
</dbReference>
<dbReference type="PROSITE" id="PS01124">
    <property type="entry name" value="HTH_ARAC_FAMILY_2"/>
    <property type="match status" value="1"/>
</dbReference>
<evidence type="ECO:0000256" key="2">
    <source>
        <dbReference type="ARBA" id="ARBA00023125"/>
    </source>
</evidence>
<feature type="domain" description="HTH araC/xylS-type" evidence="4">
    <location>
        <begin position="238"/>
        <end position="336"/>
    </location>
</feature>
<dbReference type="EMBL" id="JAWJZI010000016">
    <property type="protein sequence ID" value="MDV5171771.1"/>
    <property type="molecule type" value="Genomic_DNA"/>
</dbReference>
<sequence>MTDITTVDPRFRIHQGWLKLLTNYAFNTSSYRVEYQKLLQQYPEQANDINYVLQVHQDIINKTGKVPSIRSAAGLDPLTFGCFSVATHTAESLLDVLKVFEAYFIYVAGQLDLVLKVSDQYVDLFLLDNSDPTSYRSTSLGIALVISIILETLKIVNHNQSIACELFVRKIEIPNEEVEHFKQRYNCRHIHKGGVRKIRFQRHELDIKNPNYCRDTYECNIAAVRKVAYKLRTNDVRQQIFAIFDQQKSLADITLNHVAHEMLTTPRTLSRRLSQVDTTFKNLLQLYRMQKALLLLSDPDVNNTEVAYQLGFSELSSFSRAFKLWTGESPSDFREKSLKQYDAINKALLY</sequence>
<evidence type="ECO:0000256" key="1">
    <source>
        <dbReference type="ARBA" id="ARBA00023015"/>
    </source>
</evidence>
<dbReference type="PANTHER" id="PTHR47894">
    <property type="entry name" value="HTH-TYPE TRANSCRIPTIONAL REGULATOR GADX"/>
    <property type="match status" value="1"/>
</dbReference>
<dbReference type="InterPro" id="IPR018060">
    <property type="entry name" value="HTH_AraC"/>
</dbReference>
<accession>A0ABU3ZNW4</accession>
<dbReference type="InterPro" id="IPR020449">
    <property type="entry name" value="Tscrpt_reg_AraC-type_HTH"/>
</dbReference>
<gene>
    <name evidence="5" type="ORF">R2X38_22475</name>
</gene>
<evidence type="ECO:0000313" key="6">
    <source>
        <dbReference type="Proteomes" id="UP001186452"/>
    </source>
</evidence>
<dbReference type="Gene3D" id="1.10.10.60">
    <property type="entry name" value="Homeodomain-like"/>
    <property type="match status" value="1"/>
</dbReference>
<reference evidence="5 6" key="1">
    <citation type="submission" date="2023-10" db="EMBL/GenBank/DDBJ databases">
        <title>Marine bacteria isolated from horseshoe crab.</title>
        <authorList>
            <person name="Cheng T.H."/>
        </authorList>
    </citation>
    <scope>NUCLEOTIDE SEQUENCE [LARGE SCALE GENOMIC DNA]</scope>
    <source>
        <strain evidence="5 6">HSC6</strain>
    </source>
</reference>
<evidence type="ECO:0000256" key="3">
    <source>
        <dbReference type="ARBA" id="ARBA00023163"/>
    </source>
</evidence>
<dbReference type="InterPro" id="IPR009057">
    <property type="entry name" value="Homeodomain-like_sf"/>
</dbReference>
<evidence type="ECO:0000313" key="5">
    <source>
        <dbReference type="EMBL" id="MDV5171771.1"/>
    </source>
</evidence>
<dbReference type="Proteomes" id="UP001186452">
    <property type="component" value="Unassembled WGS sequence"/>
</dbReference>
<dbReference type="SMART" id="SM00342">
    <property type="entry name" value="HTH_ARAC"/>
    <property type="match status" value="1"/>
</dbReference>